<dbReference type="CDD" id="cd00075">
    <property type="entry name" value="HATPase"/>
    <property type="match status" value="1"/>
</dbReference>
<evidence type="ECO:0000313" key="15">
    <source>
        <dbReference type="Proteomes" id="UP000462658"/>
    </source>
</evidence>
<dbReference type="SMART" id="SM00387">
    <property type="entry name" value="HATPase_c"/>
    <property type="match status" value="1"/>
</dbReference>
<dbReference type="SUPFAM" id="SSF55874">
    <property type="entry name" value="ATPase domain of HSP90 chaperone/DNA topoisomerase II/histidine kinase"/>
    <property type="match status" value="1"/>
</dbReference>
<sequence length="295" mass="33544">MWVLVLILVVLVLLLGLGYARLLSALKDLQEQIQKKLQSGSGVRLTSQLSKKELVALTKQVSDLFDQIERTNRIAFQEKKTLDMAISNIAHDIRTPLTIASGYTQQIIKGGTQEEEKLKKIASNLQVVSKRLESLLEYRRLMEGAIQPRISNVNLSQVLTQQLFQYYDSLSEAGITLEVELEEHLHYATDPELWERLLQNMLSNVLKHGKEQARLTLMSDADTIRVELRNIVQQPIQHLDQLASRFYSENLSDTEESSGLGLYIIQNFVEILGGDLQLATEADWFILTITLRKKA</sequence>
<keyword evidence="6" id="KW-0808">Transferase</keyword>
<evidence type="ECO:0000256" key="12">
    <source>
        <dbReference type="ARBA" id="ARBA00023012"/>
    </source>
</evidence>
<dbReference type="SMART" id="SM00388">
    <property type="entry name" value="HisKA"/>
    <property type="match status" value="1"/>
</dbReference>
<evidence type="ECO:0000256" key="2">
    <source>
        <dbReference type="ARBA" id="ARBA00004651"/>
    </source>
</evidence>
<protein>
    <recommendedName>
        <fullName evidence="3">histidine kinase</fullName>
        <ecNumber evidence="3">2.7.13.3</ecNumber>
    </recommendedName>
</protein>
<evidence type="ECO:0000256" key="13">
    <source>
        <dbReference type="ARBA" id="ARBA00023136"/>
    </source>
</evidence>
<dbReference type="InterPro" id="IPR003594">
    <property type="entry name" value="HATPase_dom"/>
</dbReference>
<evidence type="ECO:0000256" key="4">
    <source>
        <dbReference type="ARBA" id="ARBA00022475"/>
    </source>
</evidence>
<gene>
    <name evidence="14" type="ORF">GMC80_03420</name>
</gene>
<evidence type="ECO:0000313" key="14">
    <source>
        <dbReference type="EMBL" id="MTR62424.1"/>
    </source>
</evidence>
<dbReference type="AlphaFoldDB" id="A0A6L6LAX0"/>
<keyword evidence="4" id="KW-1003">Cell membrane</keyword>
<keyword evidence="13" id="KW-0472">Membrane</keyword>
<dbReference type="InterPro" id="IPR005467">
    <property type="entry name" value="His_kinase_dom"/>
</dbReference>
<dbReference type="InterPro" id="IPR050398">
    <property type="entry name" value="HssS/ArlS-like"/>
</dbReference>
<evidence type="ECO:0000256" key="1">
    <source>
        <dbReference type="ARBA" id="ARBA00000085"/>
    </source>
</evidence>
<reference evidence="14 15" key="1">
    <citation type="journal article" date="2019" name="Nat. Med.">
        <title>A library of human gut bacterial isolates paired with longitudinal multiomics data enables mechanistic microbiome research.</title>
        <authorList>
            <person name="Poyet M."/>
            <person name="Groussin M."/>
            <person name="Gibbons S.M."/>
            <person name="Avila-Pacheco J."/>
            <person name="Jiang X."/>
            <person name="Kearney S.M."/>
            <person name="Perrotta A.R."/>
            <person name="Berdy B."/>
            <person name="Zhao S."/>
            <person name="Lieberman T.D."/>
            <person name="Swanson P.K."/>
            <person name="Smith M."/>
            <person name="Roesemann S."/>
            <person name="Alexander J.E."/>
            <person name="Rich S.A."/>
            <person name="Livny J."/>
            <person name="Vlamakis H."/>
            <person name="Clish C."/>
            <person name="Bullock K."/>
            <person name="Deik A."/>
            <person name="Scott J."/>
            <person name="Pierce K.A."/>
            <person name="Xavier R.J."/>
            <person name="Alm E.J."/>
        </authorList>
    </citation>
    <scope>NUCLEOTIDE SEQUENCE [LARGE SCALE GENOMIC DNA]</scope>
    <source>
        <strain evidence="14 15">BIOML-A10</strain>
    </source>
</reference>
<keyword evidence="5" id="KW-0597">Phosphoprotein</keyword>
<dbReference type="PANTHER" id="PTHR45528:SF1">
    <property type="entry name" value="SENSOR HISTIDINE KINASE CPXA"/>
    <property type="match status" value="1"/>
</dbReference>
<dbReference type="GO" id="GO:0000155">
    <property type="term" value="F:phosphorelay sensor kinase activity"/>
    <property type="evidence" value="ECO:0007669"/>
    <property type="project" value="InterPro"/>
</dbReference>
<dbReference type="InterPro" id="IPR036097">
    <property type="entry name" value="HisK_dim/P_sf"/>
</dbReference>
<keyword evidence="10" id="KW-0067">ATP-binding</keyword>
<keyword evidence="8" id="KW-0547">Nucleotide-binding</keyword>
<dbReference type="GO" id="GO:0005524">
    <property type="term" value="F:ATP binding"/>
    <property type="evidence" value="ECO:0007669"/>
    <property type="project" value="UniProtKB-KW"/>
</dbReference>
<dbReference type="PROSITE" id="PS50109">
    <property type="entry name" value="HIS_KIN"/>
    <property type="match status" value="1"/>
</dbReference>
<proteinExistence type="predicted"/>
<evidence type="ECO:0000256" key="7">
    <source>
        <dbReference type="ARBA" id="ARBA00022692"/>
    </source>
</evidence>
<evidence type="ECO:0000256" key="6">
    <source>
        <dbReference type="ARBA" id="ARBA00022679"/>
    </source>
</evidence>
<dbReference type="RefSeq" id="WP_070595484.1">
    <property type="nucleotide sequence ID" value="NZ_WMYU01000003.1"/>
</dbReference>
<keyword evidence="12" id="KW-0902">Two-component regulatory system</keyword>
<evidence type="ECO:0000256" key="3">
    <source>
        <dbReference type="ARBA" id="ARBA00012438"/>
    </source>
</evidence>
<name>A0A6L6LAX0_STRPA</name>
<dbReference type="InterPro" id="IPR036890">
    <property type="entry name" value="HATPase_C_sf"/>
</dbReference>
<evidence type="ECO:0000256" key="10">
    <source>
        <dbReference type="ARBA" id="ARBA00022840"/>
    </source>
</evidence>
<dbReference type="EMBL" id="WMZA01000001">
    <property type="protein sequence ID" value="MTR62424.1"/>
    <property type="molecule type" value="Genomic_DNA"/>
</dbReference>
<evidence type="ECO:0000256" key="11">
    <source>
        <dbReference type="ARBA" id="ARBA00022989"/>
    </source>
</evidence>
<dbReference type="Proteomes" id="UP000462658">
    <property type="component" value="Unassembled WGS sequence"/>
</dbReference>
<keyword evidence="7" id="KW-0812">Transmembrane</keyword>
<dbReference type="EC" id="2.7.13.3" evidence="3"/>
<accession>A0A6L6LAX0</accession>
<comment type="caution">
    <text evidence="14">The sequence shown here is derived from an EMBL/GenBank/DDBJ whole genome shotgun (WGS) entry which is preliminary data.</text>
</comment>
<dbReference type="Gene3D" id="3.30.565.10">
    <property type="entry name" value="Histidine kinase-like ATPase, C-terminal domain"/>
    <property type="match status" value="1"/>
</dbReference>
<organism evidence="14 15">
    <name type="scientific">Streptococcus parasanguinis</name>
    <dbReference type="NCBI Taxonomy" id="1318"/>
    <lineage>
        <taxon>Bacteria</taxon>
        <taxon>Bacillati</taxon>
        <taxon>Bacillota</taxon>
        <taxon>Bacilli</taxon>
        <taxon>Lactobacillales</taxon>
        <taxon>Streptococcaceae</taxon>
        <taxon>Streptococcus</taxon>
    </lineage>
</organism>
<evidence type="ECO:0000256" key="9">
    <source>
        <dbReference type="ARBA" id="ARBA00022777"/>
    </source>
</evidence>
<evidence type="ECO:0000256" key="5">
    <source>
        <dbReference type="ARBA" id="ARBA00022553"/>
    </source>
</evidence>
<dbReference type="CDD" id="cd00082">
    <property type="entry name" value="HisKA"/>
    <property type="match status" value="1"/>
</dbReference>
<comment type="subcellular location">
    <subcellularLocation>
        <location evidence="2">Cell membrane</location>
        <topology evidence="2">Multi-pass membrane protein</topology>
    </subcellularLocation>
</comment>
<dbReference type="InterPro" id="IPR003661">
    <property type="entry name" value="HisK_dim/P_dom"/>
</dbReference>
<keyword evidence="9 14" id="KW-0418">Kinase</keyword>
<dbReference type="Pfam" id="PF02518">
    <property type="entry name" value="HATPase_c"/>
    <property type="match status" value="1"/>
</dbReference>
<dbReference type="SUPFAM" id="SSF47384">
    <property type="entry name" value="Homodimeric domain of signal transducing histidine kinase"/>
    <property type="match status" value="1"/>
</dbReference>
<dbReference type="Pfam" id="PF00512">
    <property type="entry name" value="HisKA"/>
    <property type="match status" value="1"/>
</dbReference>
<dbReference type="GO" id="GO:0005886">
    <property type="term" value="C:plasma membrane"/>
    <property type="evidence" value="ECO:0007669"/>
    <property type="project" value="UniProtKB-SubCell"/>
</dbReference>
<comment type="catalytic activity">
    <reaction evidence="1">
        <text>ATP + protein L-histidine = ADP + protein N-phospho-L-histidine.</text>
        <dbReference type="EC" id="2.7.13.3"/>
    </reaction>
</comment>
<dbReference type="Gene3D" id="1.10.287.130">
    <property type="match status" value="1"/>
</dbReference>
<keyword evidence="11" id="KW-1133">Transmembrane helix</keyword>
<dbReference type="PANTHER" id="PTHR45528">
    <property type="entry name" value="SENSOR HISTIDINE KINASE CPXA"/>
    <property type="match status" value="1"/>
</dbReference>
<evidence type="ECO:0000256" key="8">
    <source>
        <dbReference type="ARBA" id="ARBA00022741"/>
    </source>
</evidence>